<dbReference type="Proteomes" id="UP000321820">
    <property type="component" value="Chromosome"/>
</dbReference>
<dbReference type="Pfam" id="PF13400">
    <property type="entry name" value="Tad"/>
    <property type="match status" value="1"/>
</dbReference>
<feature type="transmembrane region" description="Helical" evidence="2">
    <location>
        <begin position="12"/>
        <end position="30"/>
    </location>
</feature>
<evidence type="ECO:0000313" key="5">
    <source>
        <dbReference type="Proteomes" id="UP000321820"/>
    </source>
</evidence>
<evidence type="ECO:0000313" key="4">
    <source>
        <dbReference type="EMBL" id="QEE27893.1"/>
    </source>
</evidence>
<name>A0A5B9E6N3_9BACT</name>
<proteinExistence type="predicted"/>
<dbReference type="EMBL" id="CP042806">
    <property type="protein sequence ID" value="QEE27893.1"/>
    <property type="molecule type" value="Genomic_DNA"/>
</dbReference>
<protein>
    <recommendedName>
        <fullName evidence="3">Putative Flp pilus-assembly TadG-like N-terminal domain-containing protein</fullName>
    </recommendedName>
</protein>
<keyword evidence="5" id="KW-1185">Reference proteome</keyword>
<keyword evidence="2" id="KW-1133">Transmembrane helix</keyword>
<dbReference type="InterPro" id="IPR028087">
    <property type="entry name" value="Tad_N"/>
</dbReference>
<organism evidence="4 5">
    <name type="scientific">Terriglobus albidus</name>
    <dbReference type="NCBI Taxonomy" id="1592106"/>
    <lineage>
        <taxon>Bacteria</taxon>
        <taxon>Pseudomonadati</taxon>
        <taxon>Acidobacteriota</taxon>
        <taxon>Terriglobia</taxon>
        <taxon>Terriglobales</taxon>
        <taxon>Acidobacteriaceae</taxon>
        <taxon>Terriglobus</taxon>
    </lineage>
</organism>
<evidence type="ECO:0000259" key="3">
    <source>
        <dbReference type="Pfam" id="PF13400"/>
    </source>
</evidence>
<dbReference type="AlphaFoldDB" id="A0A5B9E6N3"/>
<dbReference type="KEGG" id="talb:FTW19_07730"/>
<evidence type="ECO:0000256" key="2">
    <source>
        <dbReference type="SAM" id="Phobius"/>
    </source>
</evidence>
<feature type="region of interest" description="Disordered" evidence="1">
    <location>
        <begin position="206"/>
        <end position="248"/>
    </location>
</feature>
<keyword evidence="2" id="KW-0472">Membrane</keyword>
<feature type="domain" description="Putative Flp pilus-assembly TadG-like N-terminal" evidence="3">
    <location>
        <begin position="8"/>
        <end position="55"/>
    </location>
</feature>
<sequence length="494" mass="49442">MRFKEEDGQAVIIVALAMSIFLIGAIGLGIDGSHLYSQRQMAQTAADAAATAGMMSVFNSTNTSGTAAFSTSGSFTCGTSDAKTPCVYARNNSFGGSASDTVTIDFPGSAGAPGVNLATGYPVNVVRATVSRNVNTFLIALIGQTATTVSATATAAIVSVVAPVPILVTHPTMASSLSLQGTPTIKICGGPSRSIQVNSTSASAAATGGNSSIDLSHAGPNDTGGNCTTGTGADLGVTGGPSTSPSVSYGTTGHYVEPDSWMQDPLAGVDPPTLATLPTAPLPTALTPGTSGCPVSPGKTCYLFSPGIYPTGLDGKNKTPVMKPGIYYIQSGGMDCSANCDMYMATGFTDGSLGTNTGWDGTPTGGGIMVYNTGGGNFNLGANGTINLIGSPSDSAYKGILFFQDRTAAATTHNLGGGGAMTLRGTIYLTNARATMLSTPTQFQQLNLQGGSGSGTLVQGEIIVGALQLGGNGAITMNLSSLAILNVNEVALVQ</sequence>
<dbReference type="OrthoDB" id="128886at2"/>
<feature type="compositionally biased region" description="Low complexity" evidence="1">
    <location>
        <begin position="223"/>
        <end position="232"/>
    </location>
</feature>
<gene>
    <name evidence="4" type="ORF">FTW19_07730</name>
</gene>
<keyword evidence="2" id="KW-0812">Transmembrane</keyword>
<accession>A0A5B9E6N3</accession>
<dbReference type="RefSeq" id="WP_147647083.1">
    <property type="nucleotide sequence ID" value="NZ_CP042806.1"/>
</dbReference>
<evidence type="ECO:0000256" key="1">
    <source>
        <dbReference type="SAM" id="MobiDB-lite"/>
    </source>
</evidence>
<reference evidence="4 5" key="1">
    <citation type="submission" date="2019-08" db="EMBL/GenBank/DDBJ databases">
        <title>Complete genome sequence of Terriglobus albidus strain ORNL.</title>
        <authorList>
            <person name="Podar M."/>
        </authorList>
    </citation>
    <scope>NUCLEOTIDE SEQUENCE [LARGE SCALE GENOMIC DNA]</scope>
    <source>
        <strain evidence="4 5">ORNL</strain>
    </source>
</reference>